<keyword evidence="3" id="KW-0489">Methyltransferase</keyword>
<dbReference type="GO" id="GO:0008168">
    <property type="term" value="F:methyltransferase activity"/>
    <property type="evidence" value="ECO:0007669"/>
    <property type="project" value="UniProtKB-KW"/>
</dbReference>
<dbReference type="Gene3D" id="2.170.270.10">
    <property type="entry name" value="SET domain"/>
    <property type="match status" value="1"/>
</dbReference>
<name>A0A423WCP0_CYTCH</name>
<keyword evidence="6" id="KW-0479">Metal-binding</keyword>
<evidence type="ECO:0000256" key="5">
    <source>
        <dbReference type="ARBA" id="ARBA00022691"/>
    </source>
</evidence>
<feature type="domain" description="SET" evidence="9">
    <location>
        <begin position="122"/>
        <end position="232"/>
    </location>
</feature>
<evidence type="ECO:0000259" key="9">
    <source>
        <dbReference type="PROSITE" id="PS50280"/>
    </source>
</evidence>
<evidence type="ECO:0000256" key="6">
    <source>
        <dbReference type="ARBA" id="ARBA00022723"/>
    </source>
</evidence>
<proteinExistence type="predicted"/>
<sequence>METGKNFTSVNALTRARRVIAGRVGKPKPRNIATHRYDPKDWERTTNRMKGIITQQGPEPMTSSGRPRRSRRKGDEPEAAVQDLLKIDVPTSQVCLECQGKSSNCADKCPRALQGRDAHAKGLVEIRDTGNPNLGFGVYVRPQAAIKSGQILGEYVGELVPTNIDRKSDYRFDISRFVAIDSEAYGNWTRFMNHHCDFNVDSIRTQVGGRAAIVFQANRDIGPNEEVLIYYGEQYFSNAGAQCYCSVSTRPHKPRQVGR</sequence>
<dbReference type="STRING" id="252740.A0A423WCP0"/>
<gene>
    <name evidence="10" type="ORF">VSDG_02762</name>
</gene>
<reference evidence="10 11" key="1">
    <citation type="submission" date="2015-09" db="EMBL/GenBank/DDBJ databases">
        <title>Host preference determinants of Valsa canker pathogens revealed by comparative genomics.</title>
        <authorList>
            <person name="Yin Z."/>
            <person name="Huang L."/>
        </authorList>
    </citation>
    <scope>NUCLEOTIDE SEQUENCE [LARGE SCALE GENOMIC DNA]</scope>
    <source>
        <strain evidence="10 11">YSFL</strain>
    </source>
</reference>
<dbReference type="OrthoDB" id="308383at2759"/>
<evidence type="ECO:0000256" key="4">
    <source>
        <dbReference type="ARBA" id="ARBA00022679"/>
    </source>
</evidence>
<evidence type="ECO:0000256" key="1">
    <source>
        <dbReference type="ARBA" id="ARBA00004286"/>
    </source>
</evidence>
<dbReference type="InterPro" id="IPR046341">
    <property type="entry name" value="SET_dom_sf"/>
</dbReference>
<keyword evidence="4" id="KW-0808">Transferase</keyword>
<keyword evidence="5" id="KW-0949">S-adenosyl-L-methionine</keyword>
<dbReference type="GO" id="GO:0005694">
    <property type="term" value="C:chromosome"/>
    <property type="evidence" value="ECO:0007669"/>
    <property type="project" value="UniProtKB-SubCell"/>
</dbReference>
<evidence type="ECO:0000313" key="10">
    <source>
        <dbReference type="EMBL" id="ROW01171.1"/>
    </source>
</evidence>
<dbReference type="Proteomes" id="UP000284375">
    <property type="component" value="Unassembled WGS sequence"/>
</dbReference>
<dbReference type="PROSITE" id="PS50280">
    <property type="entry name" value="SET"/>
    <property type="match status" value="1"/>
</dbReference>
<dbReference type="EMBL" id="LJZO01000007">
    <property type="protein sequence ID" value="ROW01171.1"/>
    <property type="molecule type" value="Genomic_DNA"/>
</dbReference>
<feature type="region of interest" description="Disordered" evidence="8">
    <location>
        <begin position="50"/>
        <end position="79"/>
    </location>
</feature>
<dbReference type="SUPFAM" id="SSF82199">
    <property type="entry name" value="SET domain"/>
    <property type="match status" value="1"/>
</dbReference>
<evidence type="ECO:0000256" key="3">
    <source>
        <dbReference type="ARBA" id="ARBA00022603"/>
    </source>
</evidence>
<evidence type="ECO:0000256" key="2">
    <source>
        <dbReference type="ARBA" id="ARBA00022454"/>
    </source>
</evidence>
<evidence type="ECO:0000256" key="8">
    <source>
        <dbReference type="SAM" id="MobiDB-lite"/>
    </source>
</evidence>
<keyword evidence="2" id="KW-0158">Chromosome</keyword>
<comment type="subcellular location">
    <subcellularLocation>
        <location evidence="1">Chromosome</location>
    </subcellularLocation>
</comment>
<evidence type="ECO:0000313" key="11">
    <source>
        <dbReference type="Proteomes" id="UP000284375"/>
    </source>
</evidence>
<accession>A0A423WCP0</accession>
<dbReference type="GO" id="GO:0032259">
    <property type="term" value="P:methylation"/>
    <property type="evidence" value="ECO:0007669"/>
    <property type="project" value="UniProtKB-KW"/>
</dbReference>
<protein>
    <recommendedName>
        <fullName evidence="9">SET domain-containing protein</fullName>
    </recommendedName>
</protein>
<dbReference type="SMART" id="SM00317">
    <property type="entry name" value="SET"/>
    <property type="match status" value="1"/>
</dbReference>
<dbReference type="PANTHER" id="PTHR46223">
    <property type="entry name" value="HISTONE-LYSINE N-METHYLTRANSFERASE SUV39H"/>
    <property type="match status" value="1"/>
</dbReference>
<keyword evidence="7" id="KW-0862">Zinc</keyword>
<dbReference type="InterPro" id="IPR050973">
    <property type="entry name" value="H3K9_Histone-Lys_N-MTase"/>
</dbReference>
<comment type="caution">
    <text evidence="10">The sequence shown here is derived from an EMBL/GenBank/DDBJ whole genome shotgun (WGS) entry which is preliminary data.</text>
</comment>
<dbReference type="InterPro" id="IPR001214">
    <property type="entry name" value="SET_dom"/>
</dbReference>
<evidence type="ECO:0000256" key="7">
    <source>
        <dbReference type="ARBA" id="ARBA00022833"/>
    </source>
</evidence>
<dbReference type="Pfam" id="PF00856">
    <property type="entry name" value="SET"/>
    <property type="match status" value="1"/>
</dbReference>
<organism evidence="10 11">
    <name type="scientific">Cytospora chrysosperma</name>
    <name type="common">Cytospora canker fungus</name>
    <name type="synonym">Sphaeria chrysosperma</name>
    <dbReference type="NCBI Taxonomy" id="252740"/>
    <lineage>
        <taxon>Eukaryota</taxon>
        <taxon>Fungi</taxon>
        <taxon>Dikarya</taxon>
        <taxon>Ascomycota</taxon>
        <taxon>Pezizomycotina</taxon>
        <taxon>Sordariomycetes</taxon>
        <taxon>Sordariomycetidae</taxon>
        <taxon>Diaporthales</taxon>
        <taxon>Cytosporaceae</taxon>
        <taxon>Cytospora</taxon>
    </lineage>
</organism>
<dbReference type="GO" id="GO:0046872">
    <property type="term" value="F:metal ion binding"/>
    <property type="evidence" value="ECO:0007669"/>
    <property type="project" value="UniProtKB-KW"/>
</dbReference>
<dbReference type="PANTHER" id="PTHR46223:SF3">
    <property type="entry name" value="HISTONE-LYSINE N-METHYLTRANSFERASE SET-23"/>
    <property type="match status" value="1"/>
</dbReference>
<keyword evidence="11" id="KW-1185">Reference proteome</keyword>
<dbReference type="AlphaFoldDB" id="A0A423WCP0"/>